<proteinExistence type="predicted"/>
<evidence type="ECO:0000313" key="1">
    <source>
        <dbReference type="EMBL" id="QHU29477.1"/>
    </source>
</evidence>
<sequence>MYISNNGEVYDDEEVIGENAYYGSVYERDDDEYIYEDEYDELAISFENKLQLKSVVISI</sequence>
<organism evidence="1">
    <name type="scientific">viral metagenome</name>
    <dbReference type="NCBI Taxonomy" id="1070528"/>
    <lineage>
        <taxon>unclassified sequences</taxon>
        <taxon>metagenomes</taxon>
        <taxon>organismal metagenomes</taxon>
    </lineage>
</organism>
<protein>
    <submittedName>
        <fullName evidence="1">Uncharacterized protein</fullName>
    </submittedName>
</protein>
<reference evidence="1" key="1">
    <citation type="journal article" date="2020" name="Nature">
        <title>Giant virus diversity and host interactions through global metagenomics.</title>
        <authorList>
            <person name="Schulz F."/>
            <person name="Roux S."/>
            <person name="Paez-Espino D."/>
            <person name="Jungbluth S."/>
            <person name="Walsh D.A."/>
            <person name="Denef V.J."/>
            <person name="McMahon K.D."/>
            <person name="Konstantinidis K.T."/>
            <person name="Eloe-Fadrosh E.A."/>
            <person name="Kyrpides N.C."/>
            <person name="Woyke T."/>
        </authorList>
    </citation>
    <scope>NUCLEOTIDE SEQUENCE</scope>
    <source>
        <strain evidence="1">GVMAG-M-3300027804-48</strain>
    </source>
</reference>
<dbReference type="EMBL" id="MN740489">
    <property type="protein sequence ID" value="QHU29477.1"/>
    <property type="molecule type" value="Genomic_DNA"/>
</dbReference>
<dbReference type="AlphaFoldDB" id="A0A6C0LG70"/>
<accession>A0A6C0LG70</accession>
<name>A0A6C0LG70_9ZZZZ</name>